<proteinExistence type="predicted"/>
<gene>
    <name evidence="2" type="ORF">NTJ_04583</name>
</gene>
<feature type="region of interest" description="Disordered" evidence="1">
    <location>
        <begin position="1"/>
        <end position="38"/>
    </location>
</feature>
<organism evidence="2 3">
    <name type="scientific">Nesidiocoris tenuis</name>
    <dbReference type="NCBI Taxonomy" id="355587"/>
    <lineage>
        <taxon>Eukaryota</taxon>
        <taxon>Metazoa</taxon>
        <taxon>Ecdysozoa</taxon>
        <taxon>Arthropoda</taxon>
        <taxon>Hexapoda</taxon>
        <taxon>Insecta</taxon>
        <taxon>Pterygota</taxon>
        <taxon>Neoptera</taxon>
        <taxon>Paraneoptera</taxon>
        <taxon>Hemiptera</taxon>
        <taxon>Heteroptera</taxon>
        <taxon>Panheteroptera</taxon>
        <taxon>Cimicomorpha</taxon>
        <taxon>Miridae</taxon>
        <taxon>Dicyphina</taxon>
        <taxon>Nesidiocoris</taxon>
    </lineage>
</organism>
<name>A0ABN7AHP0_9HEMI</name>
<dbReference type="EMBL" id="AP028911">
    <property type="protein sequence ID" value="BES91775.1"/>
    <property type="molecule type" value="Genomic_DNA"/>
</dbReference>
<dbReference type="Proteomes" id="UP001307889">
    <property type="component" value="Chromosome 3"/>
</dbReference>
<reference evidence="2 3" key="1">
    <citation type="submission" date="2023-09" db="EMBL/GenBank/DDBJ databases">
        <title>Nesidiocoris tenuis whole genome shotgun sequence.</title>
        <authorList>
            <person name="Shibata T."/>
            <person name="Shimoda M."/>
            <person name="Kobayashi T."/>
            <person name="Uehara T."/>
        </authorList>
    </citation>
    <scope>NUCLEOTIDE SEQUENCE [LARGE SCALE GENOMIC DNA]</scope>
    <source>
        <strain evidence="2 3">Japan</strain>
    </source>
</reference>
<accession>A0ABN7AHP0</accession>
<evidence type="ECO:0000256" key="1">
    <source>
        <dbReference type="SAM" id="MobiDB-lite"/>
    </source>
</evidence>
<evidence type="ECO:0000313" key="3">
    <source>
        <dbReference type="Proteomes" id="UP001307889"/>
    </source>
</evidence>
<evidence type="ECO:0000313" key="2">
    <source>
        <dbReference type="EMBL" id="BES91775.1"/>
    </source>
</evidence>
<protein>
    <submittedName>
        <fullName evidence="2">Uncharacterized protein</fullName>
    </submittedName>
</protein>
<sequence length="87" mass="9683">MFESCSQLKRTPLGQNWSNTQLDGVQEKGSGGREGASGAQRSMCMRLHVQAKCTYLNGALSRVFCRLRGTAIPDSSCMNMVIWHSEW</sequence>
<feature type="compositionally biased region" description="Polar residues" evidence="1">
    <location>
        <begin position="1"/>
        <end position="23"/>
    </location>
</feature>
<keyword evidence="3" id="KW-1185">Reference proteome</keyword>